<feature type="non-terminal residue" evidence="1">
    <location>
        <position position="54"/>
    </location>
</feature>
<sequence length="54" mass="5963">MSVTESKSNIVGAEQCSALETKVQSALARSAIYQFLSLCFFEPEEKTFQAIKSD</sequence>
<gene>
    <name evidence="1" type="ORF">US99_C0068G0006</name>
</gene>
<name>A0A0G0NHH4_9BACT</name>
<comment type="caution">
    <text evidence="1">The sequence shown here is derived from an EMBL/GenBank/DDBJ whole genome shotgun (WGS) entry which is preliminary data.</text>
</comment>
<evidence type="ECO:0000313" key="2">
    <source>
        <dbReference type="Proteomes" id="UP000034324"/>
    </source>
</evidence>
<protein>
    <submittedName>
        <fullName evidence="1">Uncharacterized protein</fullName>
    </submittedName>
</protein>
<dbReference type="AlphaFoldDB" id="A0A0G0NHH4"/>
<dbReference type="EMBL" id="LBVC01000068">
    <property type="protein sequence ID" value="KKQ76556.1"/>
    <property type="molecule type" value="Genomic_DNA"/>
</dbReference>
<evidence type="ECO:0000313" key="1">
    <source>
        <dbReference type="EMBL" id="KKQ76556.1"/>
    </source>
</evidence>
<dbReference type="Proteomes" id="UP000034324">
    <property type="component" value="Unassembled WGS sequence"/>
</dbReference>
<organism evidence="1 2">
    <name type="scientific">Candidatus Daviesbacteria bacterium GW2011_GWF2_38_6</name>
    <dbReference type="NCBI Taxonomy" id="1618432"/>
    <lineage>
        <taxon>Bacteria</taxon>
        <taxon>Candidatus Daviesiibacteriota</taxon>
    </lineage>
</organism>
<proteinExistence type="predicted"/>
<accession>A0A0G0NHH4</accession>
<reference evidence="1 2" key="1">
    <citation type="journal article" date="2015" name="Nature">
        <title>rRNA introns, odd ribosomes, and small enigmatic genomes across a large radiation of phyla.</title>
        <authorList>
            <person name="Brown C.T."/>
            <person name="Hug L.A."/>
            <person name="Thomas B.C."/>
            <person name="Sharon I."/>
            <person name="Castelle C.J."/>
            <person name="Singh A."/>
            <person name="Wilkins M.J."/>
            <person name="Williams K.H."/>
            <person name="Banfield J.F."/>
        </authorList>
    </citation>
    <scope>NUCLEOTIDE SEQUENCE [LARGE SCALE GENOMIC DNA]</scope>
</reference>